<dbReference type="EMBL" id="JACHXF010000001">
    <property type="protein sequence ID" value="MBB3092872.1"/>
    <property type="molecule type" value="Genomic_DNA"/>
</dbReference>
<proteinExistence type="predicted"/>
<name>A0A7W5AB95_9ACTN</name>
<protein>
    <submittedName>
        <fullName evidence="1">Uncharacterized protein</fullName>
    </submittedName>
</protein>
<keyword evidence="2" id="KW-1185">Reference proteome</keyword>
<sequence>MLTDVDLPAPGLLWTRWATLSATCAATGQAGPWTIDGRGAEFAEGKRNWARFALLDGRRAVVYGHHEHSATTRADPPVDLLTGTPDWLPWDALSPLAEGDRLGFVIWHENGRWSRVRYPGRLDDGMTGMLAPLLTAEHILAALGRLGARPAAEELIAAAIRGAVTADQIAALITGPDADIASAVAVATRGGLAPGSSPPRIEPGRRPPMRRVRRLSKGEHDRLVWAAMQDSPELTRPAPPASEELDTLISWLRERSPHGDGRCTLLAYADSTSFSSQPGGFPPGDRPGEERYAAFRRLTELVRALRHTESDPRYGRWLFLRMEISATGVQVERRYDSWPPWWHDDGVSGPWRTNLQEEMTSRGPAWRPSWVTLLDPETAYRPTS</sequence>
<gene>
    <name evidence="1" type="ORF">FHR83_000506</name>
</gene>
<evidence type="ECO:0000313" key="1">
    <source>
        <dbReference type="EMBL" id="MBB3092872.1"/>
    </source>
</evidence>
<dbReference type="AlphaFoldDB" id="A0A7W5AB95"/>
<dbReference type="Proteomes" id="UP000590749">
    <property type="component" value="Unassembled WGS sequence"/>
</dbReference>
<comment type="caution">
    <text evidence="1">The sequence shown here is derived from an EMBL/GenBank/DDBJ whole genome shotgun (WGS) entry which is preliminary data.</text>
</comment>
<organism evidence="1 2">
    <name type="scientific">Actinoplanes campanulatus</name>
    <dbReference type="NCBI Taxonomy" id="113559"/>
    <lineage>
        <taxon>Bacteria</taxon>
        <taxon>Bacillati</taxon>
        <taxon>Actinomycetota</taxon>
        <taxon>Actinomycetes</taxon>
        <taxon>Micromonosporales</taxon>
        <taxon>Micromonosporaceae</taxon>
        <taxon>Actinoplanes</taxon>
    </lineage>
</organism>
<accession>A0A7W5AB95</accession>
<reference evidence="1 2" key="1">
    <citation type="submission" date="2020-08" db="EMBL/GenBank/DDBJ databases">
        <title>Genomic Encyclopedia of Type Strains, Phase III (KMG-III): the genomes of soil and plant-associated and newly described type strains.</title>
        <authorList>
            <person name="Whitman W."/>
        </authorList>
    </citation>
    <scope>NUCLEOTIDE SEQUENCE [LARGE SCALE GENOMIC DNA]</scope>
    <source>
        <strain evidence="1 2">CECT 3287</strain>
    </source>
</reference>
<dbReference type="RefSeq" id="WP_183216084.1">
    <property type="nucleotide sequence ID" value="NZ_BMPW01000001.1"/>
</dbReference>
<evidence type="ECO:0000313" key="2">
    <source>
        <dbReference type="Proteomes" id="UP000590749"/>
    </source>
</evidence>